<organism evidence="1 2">
    <name type="scientific">Marasmius crinis-equi</name>
    <dbReference type="NCBI Taxonomy" id="585013"/>
    <lineage>
        <taxon>Eukaryota</taxon>
        <taxon>Fungi</taxon>
        <taxon>Dikarya</taxon>
        <taxon>Basidiomycota</taxon>
        <taxon>Agaricomycotina</taxon>
        <taxon>Agaricomycetes</taxon>
        <taxon>Agaricomycetidae</taxon>
        <taxon>Agaricales</taxon>
        <taxon>Marasmiineae</taxon>
        <taxon>Marasmiaceae</taxon>
        <taxon>Marasmius</taxon>
    </lineage>
</organism>
<proteinExistence type="predicted"/>
<keyword evidence="2" id="KW-1185">Reference proteome</keyword>
<dbReference type="Proteomes" id="UP001465976">
    <property type="component" value="Unassembled WGS sequence"/>
</dbReference>
<evidence type="ECO:0000313" key="1">
    <source>
        <dbReference type="EMBL" id="KAL0567574.1"/>
    </source>
</evidence>
<sequence>GFEGHSISQSAQFVITRGGFGGVGCSDGGDLGEGFERHTTEKDVLFLIHAVRSYFFIRSTLKLPAFSSLIVP</sequence>
<reference evidence="1 2" key="1">
    <citation type="submission" date="2024-02" db="EMBL/GenBank/DDBJ databases">
        <title>A draft genome for the cacao thread blight pathogen Marasmius crinis-equi.</title>
        <authorList>
            <person name="Cohen S.P."/>
            <person name="Baruah I.K."/>
            <person name="Amoako-Attah I."/>
            <person name="Bukari Y."/>
            <person name="Meinhardt L.W."/>
            <person name="Bailey B.A."/>
        </authorList>
    </citation>
    <scope>NUCLEOTIDE SEQUENCE [LARGE SCALE GENOMIC DNA]</scope>
    <source>
        <strain evidence="1 2">GH-76</strain>
    </source>
</reference>
<name>A0ABR3EXE7_9AGAR</name>
<gene>
    <name evidence="1" type="ORF">V5O48_014420</name>
</gene>
<dbReference type="EMBL" id="JBAHYK010001553">
    <property type="protein sequence ID" value="KAL0567574.1"/>
    <property type="molecule type" value="Genomic_DNA"/>
</dbReference>
<protein>
    <submittedName>
        <fullName evidence="1">Uncharacterized protein</fullName>
    </submittedName>
</protein>
<comment type="caution">
    <text evidence="1">The sequence shown here is derived from an EMBL/GenBank/DDBJ whole genome shotgun (WGS) entry which is preliminary data.</text>
</comment>
<evidence type="ECO:0000313" key="2">
    <source>
        <dbReference type="Proteomes" id="UP001465976"/>
    </source>
</evidence>
<feature type="non-terminal residue" evidence="1">
    <location>
        <position position="1"/>
    </location>
</feature>
<accession>A0ABR3EXE7</accession>